<evidence type="ECO:0000259" key="3">
    <source>
        <dbReference type="PROSITE" id="PS50011"/>
    </source>
</evidence>
<dbReference type="InterPro" id="IPR051177">
    <property type="entry name" value="CIK-Related_Protein"/>
</dbReference>
<evidence type="ECO:0000313" key="5">
    <source>
        <dbReference type="Proteomes" id="UP001212411"/>
    </source>
</evidence>
<dbReference type="InterPro" id="IPR000719">
    <property type="entry name" value="Prot_kinase_dom"/>
</dbReference>
<sequence>MFANAIRFVSNTKKIKHDYYIDKESPIYVGPWTVYPATKRGTDIEVSVFSFEKRILSTILRNATVNTSLKENFILEVLRRDVSSLSRLRHPSLLQVVEPLEESRSRLTFVTKRIQSSLADVICMSTPISGNSSDADNPFALDEIEVQKGLLQIINGIMFLQDSAKILHLNIQPRSVVIDSKGDWKLCGFGFCQSLESPRYELMDFDVSTPSSLQQCLDFLAPEYVLHEIVGPENDVFSLGCLVYAVFNRGKSVLSAKNHLLTYEREVKNLNDRLNFCVENIESHSLRSLLLKLLSPNPKSRANVFSMESADYFTNGSISALRFLEAFPEKLQSEKVVFLESLVNKFPEISYRVQSQKILPTLLDFLNDQEIVAPLLSCIFQISKSLDPSLFSNKVFPNLLPLLTSFPKNPEKPLLIILQSIDCFKAKLPRSTFNEKVLPFVYACLEQPYANIQLSAVEVFHSVLDMLDQKIVKSAICPKLYQCFSVTKQLEVKVSILECFHVFIDAKLLDSFAILEKLLPLLEKVKTRVSAVVMAMLKVYVDIGRVIPEESVHELVMPRLWVLSASSELSVQEYTHFMREIRKLSDYIQTEHKKKLRSSPSSSPYDHSIYNAKTLNNPVANNQSSRMQEQTLPSTRPPSNMKTSSFPSPATLNMAGKNHTSAVSFPPLVPTEMNESAIHQNDAKNGDSLSDLGAWKSLL</sequence>
<keyword evidence="4" id="KW-0723">Serine/threonine-protein kinase</keyword>
<dbReference type="PANTHER" id="PTHR12984">
    <property type="entry name" value="SCY1-RELATED S/T PROTEIN KINASE-LIKE"/>
    <property type="match status" value="1"/>
</dbReference>
<dbReference type="EMBL" id="CP115611">
    <property type="protein sequence ID" value="WBW71344.1"/>
    <property type="molecule type" value="Genomic_DNA"/>
</dbReference>
<dbReference type="GeneID" id="80875093"/>
<dbReference type="Gene3D" id="1.10.510.10">
    <property type="entry name" value="Transferase(Phosphotransferase) domain 1"/>
    <property type="match status" value="1"/>
</dbReference>
<feature type="coiled-coil region" evidence="1">
    <location>
        <begin position="253"/>
        <end position="280"/>
    </location>
</feature>
<dbReference type="KEGG" id="som:SOMG_01611"/>
<dbReference type="InterPro" id="IPR016024">
    <property type="entry name" value="ARM-type_fold"/>
</dbReference>
<evidence type="ECO:0000256" key="2">
    <source>
        <dbReference type="SAM" id="MobiDB-lite"/>
    </source>
</evidence>
<dbReference type="SUPFAM" id="SSF48371">
    <property type="entry name" value="ARM repeat"/>
    <property type="match status" value="1"/>
</dbReference>
<evidence type="ECO:0000256" key="1">
    <source>
        <dbReference type="SAM" id="Coils"/>
    </source>
</evidence>
<dbReference type="SMART" id="SM00220">
    <property type="entry name" value="S_TKc"/>
    <property type="match status" value="1"/>
</dbReference>
<dbReference type="CDD" id="cd14011">
    <property type="entry name" value="PK_SCY1_like"/>
    <property type="match status" value="1"/>
</dbReference>
<organism evidence="4 5">
    <name type="scientific">Schizosaccharomyces osmophilus</name>
    <dbReference type="NCBI Taxonomy" id="2545709"/>
    <lineage>
        <taxon>Eukaryota</taxon>
        <taxon>Fungi</taxon>
        <taxon>Dikarya</taxon>
        <taxon>Ascomycota</taxon>
        <taxon>Taphrinomycotina</taxon>
        <taxon>Schizosaccharomycetes</taxon>
        <taxon>Schizosaccharomycetales</taxon>
        <taxon>Schizosaccharomycetaceae</taxon>
        <taxon>Schizosaccharomyces</taxon>
    </lineage>
</organism>
<feature type="domain" description="Protein kinase" evidence="3">
    <location>
        <begin position="1"/>
        <end position="313"/>
    </location>
</feature>
<dbReference type="InterPro" id="IPR011989">
    <property type="entry name" value="ARM-like"/>
</dbReference>
<accession>A0AAF0AUX5</accession>
<reference evidence="4 5" key="1">
    <citation type="journal article" date="2023" name="G3 (Bethesda)">
        <title>A high-quality reference genome for the fission yeast Schizosaccharomyces osmophilus.</title>
        <authorList>
            <person name="Jia G.S."/>
            <person name="Zhang W.C."/>
            <person name="Liang Y."/>
            <person name="Liu X.H."/>
            <person name="Rhind N."/>
            <person name="Pidoux A."/>
            <person name="Brysch-Herzberg M."/>
            <person name="Du L.L."/>
        </authorList>
    </citation>
    <scope>NUCLEOTIDE SEQUENCE [LARGE SCALE GENOMIC DNA]</scope>
    <source>
        <strain evidence="4 5">CBS 15793</strain>
    </source>
</reference>
<keyword evidence="5" id="KW-1185">Reference proteome</keyword>
<proteinExistence type="predicted"/>
<dbReference type="RefSeq" id="XP_056035587.1">
    <property type="nucleotide sequence ID" value="XM_056180404.1"/>
</dbReference>
<protein>
    <submittedName>
        <fullName evidence="4">Serine/threonine protein kinase Ppk32</fullName>
    </submittedName>
</protein>
<dbReference type="Gene3D" id="1.25.10.10">
    <property type="entry name" value="Leucine-rich Repeat Variant"/>
    <property type="match status" value="1"/>
</dbReference>
<keyword evidence="4" id="KW-0808">Transferase</keyword>
<dbReference type="Proteomes" id="UP001212411">
    <property type="component" value="Chromosome 1"/>
</dbReference>
<keyword evidence="1" id="KW-0175">Coiled coil</keyword>
<dbReference type="Gene3D" id="3.30.200.20">
    <property type="entry name" value="Phosphorylase Kinase, domain 1"/>
    <property type="match status" value="1"/>
</dbReference>
<evidence type="ECO:0000313" key="4">
    <source>
        <dbReference type="EMBL" id="WBW71344.1"/>
    </source>
</evidence>
<dbReference type="InterPro" id="IPR011009">
    <property type="entry name" value="Kinase-like_dom_sf"/>
</dbReference>
<dbReference type="AlphaFoldDB" id="A0AAF0AUX5"/>
<dbReference type="PROSITE" id="PS50011">
    <property type="entry name" value="PROTEIN_KINASE_DOM"/>
    <property type="match status" value="1"/>
</dbReference>
<dbReference type="Pfam" id="PF00069">
    <property type="entry name" value="Pkinase"/>
    <property type="match status" value="1"/>
</dbReference>
<dbReference type="PANTHER" id="PTHR12984:SF6">
    <property type="entry name" value="SCY1-LIKE PROTEIN 2"/>
    <property type="match status" value="1"/>
</dbReference>
<feature type="region of interest" description="Disordered" evidence="2">
    <location>
        <begin position="616"/>
        <end position="647"/>
    </location>
</feature>
<dbReference type="SUPFAM" id="SSF56112">
    <property type="entry name" value="Protein kinase-like (PK-like)"/>
    <property type="match status" value="1"/>
</dbReference>
<gene>
    <name evidence="4" type="primary">ppk32</name>
    <name evidence="4" type="ORF">SOMG_01611</name>
</gene>
<keyword evidence="4" id="KW-0418">Kinase</keyword>
<dbReference type="GO" id="GO:0005524">
    <property type="term" value="F:ATP binding"/>
    <property type="evidence" value="ECO:0007669"/>
    <property type="project" value="InterPro"/>
</dbReference>
<name>A0AAF0AUX5_9SCHI</name>
<dbReference type="GO" id="GO:0004674">
    <property type="term" value="F:protein serine/threonine kinase activity"/>
    <property type="evidence" value="ECO:0007669"/>
    <property type="project" value="UniProtKB-KW"/>
</dbReference>